<accession>A0A4R6TTG7</accession>
<keyword evidence="6" id="KW-1185">Reference proteome</keyword>
<dbReference type="Gene3D" id="3.40.50.970">
    <property type="match status" value="1"/>
</dbReference>
<dbReference type="PANTHER" id="PTHR47514:SF1">
    <property type="entry name" value="TRANSKETOLASE N-TERMINAL SECTION-RELATED"/>
    <property type="match status" value="1"/>
</dbReference>
<dbReference type="PANTHER" id="PTHR47514">
    <property type="entry name" value="TRANSKETOLASE N-TERMINAL SECTION-RELATED"/>
    <property type="match status" value="1"/>
</dbReference>
<evidence type="ECO:0000256" key="1">
    <source>
        <dbReference type="ARBA" id="ARBA00001964"/>
    </source>
</evidence>
<proteinExistence type="inferred from homology"/>
<evidence type="ECO:0000256" key="2">
    <source>
        <dbReference type="ARBA" id="ARBA00007131"/>
    </source>
</evidence>
<comment type="similarity">
    <text evidence="2">Belongs to the transketolase family.</text>
</comment>
<comment type="cofactor">
    <cofactor evidence="1">
        <name>thiamine diphosphate</name>
        <dbReference type="ChEBI" id="CHEBI:58937"/>
    </cofactor>
</comment>
<dbReference type="AlphaFoldDB" id="A0A4R6TTG7"/>
<dbReference type="CDD" id="cd02012">
    <property type="entry name" value="TPP_TK"/>
    <property type="match status" value="1"/>
</dbReference>
<dbReference type="InterPro" id="IPR029061">
    <property type="entry name" value="THDP-binding"/>
</dbReference>
<dbReference type="OrthoDB" id="8732661at2"/>
<evidence type="ECO:0000313" key="6">
    <source>
        <dbReference type="Proteomes" id="UP000295632"/>
    </source>
</evidence>
<evidence type="ECO:0000313" key="5">
    <source>
        <dbReference type="EMBL" id="TDQ33767.1"/>
    </source>
</evidence>
<feature type="domain" description="Transketolase N-terminal" evidence="4">
    <location>
        <begin position="16"/>
        <end position="269"/>
    </location>
</feature>
<keyword evidence="3" id="KW-0786">Thiamine pyrophosphate</keyword>
<dbReference type="Pfam" id="PF00456">
    <property type="entry name" value="Transketolase_N"/>
    <property type="match status" value="1"/>
</dbReference>
<dbReference type="RefSeq" id="WP_133582323.1">
    <property type="nucleotide sequence ID" value="NZ_SNYJ01000029.1"/>
</dbReference>
<comment type="caution">
    <text evidence="5">The sequence shown here is derived from an EMBL/GenBank/DDBJ whole genome shotgun (WGS) entry which is preliminary data.</text>
</comment>
<organism evidence="5 6">
    <name type="scientific">Aureibacillus halotolerans</name>
    <dbReference type="NCBI Taxonomy" id="1508390"/>
    <lineage>
        <taxon>Bacteria</taxon>
        <taxon>Bacillati</taxon>
        <taxon>Bacillota</taxon>
        <taxon>Bacilli</taxon>
        <taxon>Bacillales</taxon>
        <taxon>Bacillaceae</taxon>
        <taxon>Aureibacillus</taxon>
    </lineage>
</organism>
<dbReference type="Proteomes" id="UP000295632">
    <property type="component" value="Unassembled WGS sequence"/>
</dbReference>
<protein>
    <submittedName>
        <fullName evidence="5">Transketolase</fullName>
    </submittedName>
</protein>
<evidence type="ECO:0000256" key="3">
    <source>
        <dbReference type="ARBA" id="ARBA00023052"/>
    </source>
</evidence>
<dbReference type="EMBL" id="SNYJ01000029">
    <property type="protein sequence ID" value="TDQ33767.1"/>
    <property type="molecule type" value="Genomic_DNA"/>
</dbReference>
<dbReference type="SUPFAM" id="SSF52518">
    <property type="entry name" value="Thiamin diphosphate-binding fold (THDP-binding)"/>
    <property type="match status" value="1"/>
</dbReference>
<dbReference type="InterPro" id="IPR005474">
    <property type="entry name" value="Transketolase_N"/>
</dbReference>
<name>A0A4R6TTG7_9BACI</name>
<gene>
    <name evidence="5" type="ORF">EV213_12934</name>
</gene>
<reference evidence="5 6" key="1">
    <citation type="submission" date="2019-03" db="EMBL/GenBank/DDBJ databases">
        <title>Genomic Encyclopedia of Type Strains, Phase IV (KMG-IV): sequencing the most valuable type-strain genomes for metagenomic binning, comparative biology and taxonomic classification.</title>
        <authorList>
            <person name="Goeker M."/>
        </authorList>
    </citation>
    <scope>NUCLEOTIDE SEQUENCE [LARGE SCALE GENOMIC DNA]</scope>
    <source>
        <strain evidence="5 6">DSM 28697</strain>
    </source>
</reference>
<sequence length="282" mass="31708">MFQEVNELQTITELKRKATEIRINVLDMIYEAGAGHLGGSLSITDLLTALYYHEMNVDPLNPQWSERDRYVQSKGHSVESYWAVLAEKGFFPKEDLKTFSQFGTKLIGHPNNKVPGVEMNTGALGHGLSVAVGMAIAGKLNQDRYRVFTIMGDGEQTEGSIWEAAMTASHYKLDHLVAIIDRNRLQITGDTEDVMAIEPLADKWRAFGWHVVEIDGHDMESIVQCFRGLPFAKDKPNLIIAHTVKGKGISFAENKVTWHHKVPSKDEYQEAINTLKMQLEVL</sequence>
<evidence type="ECO:0000259" key="4">
    <source>
        <dbReference type="Pfam" id="PF00456"/>
    </source>
</evidence>